<dbReference type="KEGG" id="muc:MuYL_1273"/>
<evidence type="ECO:0000313" key="1">
    <source>
        <dbReference type="EMBL" id="ASU33171.1"/>
    </source>
</evidence>
<dbReference type="EMBL" id="CP022743">
    <property type="protein sequence ID" value="ASU33171.1"/>
    <property type="molecule type" value="Genomic_DNA"/>
</dbReference>
<accession>A0A223NUI0</accession>
<dbReference type="InterPro" id="IPR046037">
    <property type="entry name" value="DUF5995"/>
</dbReference>
<dbReference type="Proteomes" id="UP000215002">
    <property type="component" value="Chromosome"/>
</dbReference>
<organism evidence="1 2">
    <name type="scientific">Mucilaginibacter xinganensis</name>
    <dbReference type="NCBI Taxonomy" id="1234841"/>
    <lineage>
        <taxon>Bacteria</taxon>
        <taxon>Pseudomonadati</taxon>
        <taxon>Bacteroidota</taxon>
        <taxon>Sphingobacteriia</taxon>
        <taxon>Sphingobacteriales</taxon>
        <taxon>Sphingobacteriaceae</taxon>
        <taxon>Mucilaginibacter</taxon>
    </lineage>
</organism>
<proteinExistence type="predicted"/>
<dbReference type="Pfam" id="PF19458">
    <property type="entry name" value="DUF5995"/>
    <property type="match status" value="1"/>
</dbReference>
<sequence>MGDGNLLQLNSYLYLKTPVMAASTIDDVLTQLESVIAESIKTNSRMGYFAALYYKVTASVKDGIAKGQFEDGARMEQFDVVFASRYLDALSAWKNKQPLSLSWQVAFQATESSSALLLQQLLLGMNAHINLDLGIAAAEVSGGQMDGVKKDFDAINTIISALTYQVMNDIDRMSPLLSLLGLHYNNQTSILIQFSIDNARDGAWCFAEDLITRQGAAYAACIGQRDQTIRKLADGLIHMQGFMRFTVWVIHLFEWKSPSRITRALHEDGKAKIVVR</sequence>
<dbReference type="AlphaFoldDB" id="A0A223NUI0"/>
<name>A0A223NUI0_9SPHI</name>
<reference evidence="1 2" key="1">
    <citation type="submission" date="2017-08" db="EMBL/GenBank/DDBJ databases">
        <title>Complete genome sequence of Mucilaginibacter sp. strain BJC16-A31.</title>
        <authorList>
            <consortium name="Henan University of Science and Technology"/>
            <person name="You X."/>
        </authorList>
    </citation>
    <scope>NUCLEOTIDE SEQUENCE [LARGE SCALE GENOMIC DNA]</scope>
    <source>
        <strain evidence="1 2">BJC16-A31</strain>
    </source>
</reference>
<protein>
    <submittedName>
        <fullName evidence="1">Uncharacterized protein</fullName>
    </submittedName>
</protein>
<gene>
    <name evidence="1" type="ORF">MuYL_1273</name>
</gene>
<evidence type="ECO:0000313" key="2">
    <source>
        <dbReference type="Proteomes" id="UP000215002"/>
    </source>
</evidence>
<keyword evidence="2" id="KW-1185">Reference proteome</keyword>